<dbReference type="RefSeq" id="WP_284203269.1">
    <property type="nucleotide sequence ID" value="NZ_BSPQ01000002.1"/>
</dbReference>
<dbReference type="InterPro" id="IPR021621">
    <property type="entry name" value="Omp_AT"/>
</dbReference>
<keyword evidence="4" id="KW-1185">Reference proteome</keyword>
<feature type="chain" id="PRO_5047204777" description="Solitary outer membrane autotransporter-like beta-barrel domain-containing protein" evidence="1">
    <location>
        <begin position="30"/>
        <end position="325"/>
    </location>
</feature>
<evidence type="ECO:0000313" key="4">
    <source>
        <dbReference type="Proteomes" id="UP001157353"/>
    </source>
</evidence>
<name>A0ABQ6DYB1_9GAMM</name>
<dbReference type="Pfam" id="PF11557">
    <property type="entry name" value="Omp_AT"/>
    <property type="match status" value="1"/>
</dbReference>
<evidence type="ECO:0000256" key="1">
    <source>
        <dbReference type="SAM" id="SignalP"/>
    </source>
</evidence>
<feature type="domain" description="Solitary outer membrane autotransporter-like beta-barrel" evidence="2">
    <location>
        <begin position="10"/>
        <end position="325"/>
    </location>
</feature>
<organism evidence="3 4">
    <name type="scientific">Psychromonas marina</name>
    <dbReference type="NCBI Taxonomy" id="88364"/>
    <lineage>
        <taxon>Bacteria</taxon>
        <taxon>Pseudomonadati</taxon>
        <taxon>Pseudomonadota</taxon>
        <taxon>Gammaproteobacteria</taxon>
        <taxon>Alteromonadales</taxon>
        <taxon>Psychromonadaceae</taxon>
        <taxon>Psychromonas</taxon>
    </lineage>
</organism>
<keyword evidence="1" id="KW-0732">Signal</keyword>
<evidence type="ECO:0000259" key="2">
    <source>
        <dbReference type="Pfam" id="PF11557"/>
    </source>
</evidence>
<sequence>MRRLGTVYIPQRNKVAMLFILATPMTSNAALQNVGVKALEQALAATTVMTDSEALTFGFANIELNFIVDSDKSIDLKKNIDILSIPYHWQLSDIDKNWRHAINVRASYIEVERNSEPLTGYTNFKHEQVFSAFVQYSQHFQLDEHWYTGWGLGTHLSYYSNKYNYSEGFPDEIREALDGHIFNTSALVLMAEPVLHIGYQKDQSWGQWKVHNSNHYLIGQGVGGAAKSISDVNPEGWRVTNGIEFKFKVPQIWGVSDHIALDLKRIDIGGDMSGLSERGYYYETSVGWVIDTKNKVPLLDNIGIGFNINYGSSISGGSLVFYYNE</sequence>
<comment type="caution">
    <text evidence="3">The sequence shown here is derived from an EMBL/GenBank/DDBJ whole genome shotgun (WGS) entry which is preliminary data.</text>
</comment>
<dbReference type="Proteomes" id="UP001157353">
    <property type="component" value="Unassembled WGS sequence"/>
</dbReference>
<accession>A0ABQ6DYB1</accession>
<reference evidence="4" key="1">
    <citation type="journal article" date="2019" name="Int. J. Syst. Evol. Microbiol.">
        <title>The Global Catalogue of Microorganisms (GCM) 10K type strain sequencing project: providing services to taxonomists for standard genome sequencing and annotation.</title>
        <authorList>
            <consortium name="The Broad Institute Genomics Platform"/>
            <consortium name="The Broad Institute Genome Sequencing Center for Infectious Disease"/>
            <person name="Wu L."/>
            <person name="Ma J."/>
        </authorList>
    </citation>
    <scope>NUCLEOTIDE SEQUENCE [LARGE SCALE GENOMIC DNA]</scope>
    <source>
        <strain evidence="4">NBRC 103166</strain>
    </source>
</reference>
<feature type="signal peptide" evidence="1">
    <location>
        <begin position="1"/>
        <end position="29"/>
    </location>
</feature>
<evidence type="ECO:0000313" key="3">
    <source>
        <dbReference type="EMBL" id="GLS90149.1"/>
    </source>
</evidence>
<dbReference type="EMBL" id="BSPQ01000002">
    <property type="protein sequence ID" value="GLS90149.1"/>
    <property type="molecule type" value="Genomic_DNA"/>
</dbReference>
<proteinExistence type="predicted"/>
<protein>
    <recommendedName>
        <fullName evidence="2">Solitary outer membrane autotransporter-like beta-barrel domain-containing protein</fullName>
    </recommendedName>
</protein>
<gene>
    <name evidence="3" type="ORF">GCM10007916_12160</name>
</gene>